<proteinExistence type="predicted"/>
<accession>A0A4R3YSD7</accession>
<dbReference type="Proteomes" id="UP000295515">
    <property type="component" value="Unassembled WGS sequence"/>
</dbReference>
<dbReference type="EMBL" id="SMCQ01000017">
    <property type="protein sequence ID" value="TCV95391.1"/>
    <property type="molecule type" value="Genomic_DNA"/>
</dbReference>
<keyword evidence="1" id="KW-0812">Transmembrane</keyword>
<feature type="transmembrane region" description="Helical" evidence="1">
    <location>
        <begin position="343"/>
        <end position="363"/>
    </location>
</feature>
<sequence length="372" mass="43793">MNLLKYEWKKLFVRKIFIIVFIGFILLNIGLIAFQYKTDFLDKQLSTAEKYYALEFTGKITKEKVTKLSTLIEQVSNETNKDYKSGGKEGDIIVLQSIYDDMRSRYTYHQDMQTYLKVLTDNIDYFKNQNVEQQYNTFLYNEYKDRQITTYDYIVGWNQLFHYDKTIILMSFVVIFGVVLMISNERDSHMDVLLKTSIKGRKYFQKIRFIHMISFVLIVVIAFSITELLTFLILYGFHGLFEPLYALKDFYRSSISCNMLQCYFLIVLMRLIIMLFLVQIIQVISKYIPHYILAFFLSALIILGLIVVANDTQVFNPFALLQESQLFIERDCIQIGPLCMFTYQWLMLIGVGYNLILAIMSLIGKEGVSYET</sequence>
<dbReference type="AlphaFoldDB" id="A0A4R3YSD7"/>
<name>A0A4R3YSD7_9FIRM</name>
<keyword evidence="1" id="KW-1133">Transmembrane helix</keyword>
<dbReference type="GeneID" id="98916031"/>
<feature type="transmembrane region" description="Helical" evidence="1">
    <location>
        <begin position="290"/>
        <end position="309"/>
    </location>
</feature>
<evidence type="ECO:0000256" key="1">
    <source>
        <dbReference type="SAM" id="Phobius"/>
    </source>
</evidence>
<protein>
    <recommendedName>
        <fullName evidence="4">ABC-2 family transporter</fullName>
    </recommendedName>
</protein>
<keyword evidence="1" id="KW-0472">Membrane</keyword>
<dbReference type="RefSeq" id="WP_132226418.1">
    <property type="nucleotide sequence ID" value="NZ_JANKBF010000034.1"/>
</dbReference>
<comment type="caution">
    <text evidence="2">The sequence shown here is derived from an EMBL/GenBank/DDBJ whole genome shotgun (WGS) entry which is preliminary data.</text>
</comment>
<evidence type="ECO:0008006" key="4">
    <source>
        <dbReference type="Google" id="ProtNLM"/>
    </source>
</evidence>
<reference evidence="2 3" key="1">
    <citation type="submission" date="2019-03" db="EMBL/GenBank/DDBJ databases">
        <title>Genomic Encyclopedia of Type Strains, Phase IV (KMG-IV): sequencing the most valuable type-strain genomes for metagenomic binning, comparative biology and taxonomic classification.</title>
        <authorList>
            <person name="Goeker M."/>
        </authorList>
    </citation>
    <scope>NUCLEOTIDE SEQUENCE [LARGE SCALE GENOMIC DNA]</scope>
    <source>
        <strain evidence="2 3">DSM 29487</strain>
    </source>
</reference>
<evidence type="ECO:0000313" key="3">
    <source>
        <dbReference type="Proteomes" id="UP000295515"/>
    </source>
</evidence>
<keyword evidence="3" id="KW-1185">Reference proteome</keyword>
<organism evidence="2 3">
    <name type="scientific">Longibaculum muris</name>
    <dbReference type="NCBI Taxonomy" id="1796628"/>
    <lineage>
        <taxon>Bacteria</taxon>
        <taxon>Bacillati</taxon>
        <taxon>Bacillota</taxon>
        <taxon>Erysipelotrichia</taxon>
        <taxon>Erysipelotrichales</taxon>
        <taxon>Coprobacillaceae</taxon>
        <taxon>Longibaculum</taxon>
    </lineage>
</organism>
<feature type="transmembrane region" description="Helical" evidence="1">
    <location>
        <begin position="209"/>
        <end position="238"/>
    </location>
</feature>
<evidence type="ECO:0000313" key="2">
    <source>
        <dbReference type="EMBL" id="TCV95391.1"/>
    </source>
</evidence>
<feature type="transmembrane region" description="Helical" evidence="1">
    <location>
        <begin position="166"/>
        <end position="183"/>
    </location>
</feature>
<gene>
    <name evidence="2" type="ORF">EDD60_11752</name>
</gene>
<feature type="transmembrane region" description="Helical" evidence="1">
    <location>
        <begin position="12"/>
        <end position="36"/>
    </location>
</feature>
<feature type="transmembrane region" description="Helical" evidence="1">
    <location>
        <begin position="258"/>
        <end position="278"/>
    </location>
</feature>